<evidence type="ECO:0000313" key="2">
    <source>
        <dbReference type="EMBL" id="KKK73663.1"/>
    </source>
</evidence>
<dbReference type="EMBL" id="LAZR01056686">
    <property type="protein sequence ID" value="KKK73663.1"/>
    <property type="molecule type" value="Genomic_DNA"/>
</dbReference>
<accession>A0A0F8XXE0</accession>
<comment type="caution">
    <text evidence="2">The sequence shown here is derived from an EMBL/GenBank/DDBJ whole genome shotgun (WGS) entry which is preliminary data.</text>
</comment>
<dbReference type="AlphaFoldDB" id="A0A0F8XXE0"/>
<dbReference type="Pfam" id="PF16976">
    <property type="entry name" value="RcpC"/>
    <property type="match status" value="1"/>
</dbReference>
<organism evidence="2">
    <name type="scientific">marine sediment metagenome</name>
    <dbReference type="NCBI Taxonomy" id="412755"/>
    <lineage>
        <taxon>unclassified sequences</taxon>
        <taxon>metagenomes</taxon>
        <taxon>ecological metagenomes</taxon>
    </lineage>
</organism>
<reference evidence="2" key="1">
    <citation type="journal article" date="2015" name="Nature">
        <title>Complex archaea that bridge the gap between prokaryotes and eukaryotes.</title>
        <authorList>
            <person name="Spang A."/>
            <person name="Saw J.H."/>
            <person name="Jorgensen S.L."/>
            <person name="Zaremba-Niedzwiedzka K."/>
            <person name="Martijn J."/>
            <person name="Lind A.E."/>
            <person name="van Eijk R."/>
            <person name="Schleper C."/>
            <person name="Guy L."/>
            <person name="Ettema T.J."/>
        </authorList>
    </citation>
    <scope>NUCLEOTIDE SEQUENCE</scope>
</reference>
<proteinExistence type="predicted"/>
<feature type="non-terminal residue" evidence="2">
    <location>
        <position position="1"/>
    </location>
</feature>
<feature type="domain" description="Flp pilus assembly protein RcpC/CpaB" evidence="1">
    <location>
        <begin position="6"/>
        <end position="82"/>
    </location>
</feature>
<sequence>ELALMNGRIKSGDEVAVFISLKPGKDDKDVTKMLLGKTLVLAVDKKKAGQSSSGIDKASITLAVSPDESERLLFAATEGLVWVGLWPPGAKAPPDSPGQTMDSLF</sequence>
<protein>
    <recommendedName>
        <fullName evidence="1">Flp pilus assembly protein RcpC/CpaB domain-containing protein</fullName>
    </recommendedName>
</protein>
<dbReference type="InterPro" id="IPR031571">
    <property type="entry name" value="RcpC_dom"/>
</dbReference>
<gene>
    <name evidence="2" type="ORF">LCGC14_2891600</name>
</gene>
<name>A0A0F8XXE0_9ZZZZ</name>
<evidence type="ECO:0000259" key="1">
    <source>
        <dbReference type="Pfam" id="PF16976"/>
    </source>
</evidence>